<organism evidence="2 3">
    <name type="scientific">Oxalicibacterium faecigallinarum</name>
    <dbReference type="NCBI Taxonomy" id="573741"/>
    <lineage>
        <taxon>Bacteria</taxon>
        <taxon>Pseudomonadati</taxon>
        <taxon>Pseudomonadota</taxon>
        <taxon>Betaproteobacteria</taxon>
        <taxon>Burkholderiales</taxon>
        <taxon>Oxalobacteraceae</taxon>
        <taxon>Oxalicibacterium</taxon>
    </lineage>
</organism>
<keyword evidence="3" id="KW-1185">Reference proteome</keyword>
<sequence>MRRLLGRLHRWAGLFIAVFLFLSGISGALIAWDRELDSWLNPSLFKSDSAALSAQRILELANQFETAEPRARIKNLPLATQAGESLTLTVTPTWDAQSNRVHRLPFNQVSLNPDNGTIQATRKWGELSFSREAIMPFLYKLHYTMHIPDGWGIKLGTWFMGIVSIVWLIDCFVALIIAFPHRKAWKKSFAFRLTSGNYKLNFDLHRSGGVWLWGLLLIMALTSIAMNLPEVVRGAVGYVAELTPTRYDGRIRTKRPIAPEITRETILAFAVAEATKRGWKEPAGAIHYNAPYNLYGVSFFSPGNALGAAGLGNSVLYYDGKTGALFSEEVPTAGTAADIFMAAQFPLHSGRIAGMPGRILVSVLGILIAVLSVTGVVIWARKRAARRDHAYKTI</sequence>
<evidence type="ECO:0000256" key="1">
    <source>
        <dbReference type="SAM" id="Phobius"/>
    </source>
</evidence>
<dbReference type="AlphaFoldDB" id="A0A8J3AS92"/>
<name>A0A8J3AS92_9BURK</name>
<dbReference type="PANTHER" id="PTHR34219">
    <property type="entry name" value="IRON-REGULATED INNER MEMBRANE PROTEIN-RELATED"/>
    <property type="match status" value="1"/>
</dbReference>
<dbReference type="Proteomes" id="UP000642180">
    <property type="component" value="Unassembled WGS sequence"/>
</dbReference>
<evidence type="ECO:0000313" key="2">
    <source>
        <dbReference type="EMBL" id="GGI20848.1"/>
    </source>
</evidence>
<comment type="caution">
    <text evidence="2">The sequence shown here is derived from an EMBL/GenBank/DDBJ whole genome shotgun (WGS) entry which is preliminary data.</text>
</comment>
<dbReference type="InterPro" id="IPR005625">
    <property type="entry name" value="PepSY-ass_TM"/>
</dbReference>
<proteinExistence type="predicted"/>
<reference evidence="3" key="1">
    <citation type="journal article" date="2019" name="Int. J. Syst. Evol. Microbiol.">
        <title>The Global Catalogue of Microorganisms (GCM) 10K type strain sequencing project: providing services to taxonomists for standard genome sequencing and annotation.</title>
        <authorList>
            <consortium name="The Broad Institute Genomics Platform"/>
            <consortium name="The Broad Institute Genome Sequencing Center for Infectious Disease"/>
            <person name="Wu L."/>
            <person name="Ma J."/>
        </authorList>
    </citation>
    <scope>NUCLEOTIDE SEQUENCE [LARGE SCALE GENOMIC DNA]</scope>
    <source>
        <strain evidence="3">CCM 2767</strain>
    </source>
</reference>
<dbReference type="EMBL" id="BMDI01000002">
    <property type="protein sequence ID" value="GGI20848.1"/>
    <property type="molecule type" value="Genomic_DNA"/>
</dbReference>
<keyword evidence="1" id="KW-0812">Transmembrane</keyword>
<feature type="transmembrane region" description="Helical" evidence="1">
    <location>
        <begin position="12"/>
        <end position="32"/>
    </location>
</feature>
<keyword evidence="1" id="KW-1133">Transmembrane helix</keyword>
<dbReference type="Pfam" id="PF03929">
    <property type="entry name" value="PepSY_TM"/>
    <property type="match status" value="1"/>
</dbReference>
<feature type="transmembrane region" description="Helical" evidence="1">
    <location>
        <begin position="158"/>
        <end position="179"/>
    </location>
</feature>
<dbReference type="RefSeq" id="WP_188381761.1">
    <property type="nucleotide sequence ID" value="NZ_BMDI01000002.1"/>
</dbReference>
<dbReference type="PANTHER" id="PTHR34219:SF5">
    <property type="entry name" value="BLR4505 PROTEIN"/>
    <property type="match status" value="1"/>
</dbReference>
<evidence type="ECO:0000313" key="3">
    <source>
        <dbReference type="Proteomes" id="UP000642180"/>
    </source>
</evidence>
<accession>A0A8J3AS92</accession>
<feature type="transmembrane region" description="Helical" evidence="1">
    <location>
        <begin position="210"/>
        <end position="228"/>
    </location>
</feature>
<keyword evidence="1" id="KW-0472">Membrane</keyword>
<protein>
    <submittedName>
        <fullName evidence="2">Peptidase</fullName>
    </submittedName>
</protein>
<feature type="transmembrane region" description="Helical" evidence="1">
    <location>
        <begin position="359"/>
        <end position="380"/>
    </location>
</feature>
<gene>
    <name evidence="2" type="ORF">GCM10008066_26080</name>
</gene>